<evidence type="ECO:0000256" key="4">
    <source>
        <dbReference type="ARBA" id="ARBA00022448"/>
    </source>
</evidence>
<dbReference type="GO" id="GO:0008380">
    <property type="term" value="P:RNA splicing"/>
    <property type="evidence" value="ECO:0007669"/>
    <property type="project" value="UniProtKB-KW"/>
</dbReference>
<comment type="caution">
    <text evidence="15">The sequence shown here is derived from an EMBL/GenBank/DDBJ whole genome shotgun (WGS) entry which is preliminary data.</text>
</comment>
<evidence type="ECO:0000256" key="12">
    <source>
        <dbReference type="ARBA" id="ARBA00023242"/>
    </source>
</evidence>
<feature type="compositionally biased region" description="Basic and acidic residues" evidence="13">
    <location>
        <begin position="140"/>
        <end position="192"/>
    </location>
</feature>
<keyword evidence="11" id="KW-0508">mRNA splicing</keyword>
<gene>
    <name evidence="15" type="ORF">MSPICULIGERA_LOCUS16672</name>
</gene>
<dbReference type="Pfam" id="PF09405">
    <property type="entry name" value="Btz"/>
    <property type="match status" value="1"/>
</dbReference>
<feature type="region of interest" description="Disordered" evidence="13">
    <location>
        <begin position="21"/>
        <end position="247"/>
    </location>
</feature>
<evidence type="ECO:0000259" key="14">
    <source>
        <dbReference type="Pfam" id="PF09405"/>
    </source>
</evidence>
<dbReference type="GO" id="GO:0006397">
    <property type="term" value="P:mRNA processing"/>
    <property type="evidence" value="ECO:0007669"/>
    <property type="project" value="UniProtKB-KW"/>
</dbReference>
<evidence type="ECO:0000256" key="2">
    <source>
        <dbReference type="ARBA" id="ARBA00004496"/>
    </source>
</evidence>
<dbReference type="AlphaFoldDB" id="A0AA36D2I9"/>
<dbReference type="Proteomes" id="UP001177023">
    <property type="component" value="Unassembled WGS sequence"/>
</dbReference>
<reference evidence="15" key="1">
    <citation type="submission" date="2023-06" db="EMBL/GenBank/DDBJ databases">
        <authorList>
            <person name="Delattre M."/>
        </authorList>
    </citation>
    <scope>NUCLEOTIDE SEQUENCE</scope>
    <source>
        <strain evidence="15">AF72</strain>
    </source>
</reference>
<feature type="compositionally biased region" description="Basic and acidic residues" evidence="13">
    <location>
        <begin position="208"/>
        <end position="240"/>
    </location>
</feature>
<evidence type="ECO:0000256" key="6">
    <source>
        <dbReference type="ARBA" id="ARBA00022664"/>
    </source>
</evidence>
<feature type="non-terminal residue" evidence="15">
    <location>
        <position position="1"/>
    </location>
</feature>
<evidence type="ECO:0000256" key="5">
    <source>
        <dbReference type="ARBA" id="ARBA00022490"/>
    </source>
</evidence>
<evidence type="ECO:0000256" key="8">
    <source>
        <dbReference type="ARBA" id="ARBA00022845"/>
    </source>
</evidence>
<dbReference type="EMBL" id="CATQJA010002653">
    <property type="protein sequence ID" value="CAJ0578414.1"/>
    <property type="molecule type" value="Genomic_DNA"/>
</dbReference>
<keyword evidence="10" id="KW-0866">Nonsense-mediated mRNA decay</keyword>
<evidence type="ECO:0000313" key="15">
    <source>
        <dbReference type="EMBL" id="CAJ0578414.1"/>
    </source>
</evidence>
<feature type="domain" description="Btz" evidence="14">
    <location>
        <begin position="111"/>
        <end position="236"/>
    </location>
</feature>
<name>A0AA36D2I9_9BILA</name>
<dbReference type="GO" id="GO:0051028">
    <property type="term" value="P:mRNA transport"/>
    <property type="evidence" value="ECO:0007669"/>
    <property type="project" value="UniProtKB-KW"/>
</dbReference>
<dbReference type="InterPro" id="IPR018545">
    <property type="entry name" value="Btz_dom"/>
</dbReference>
<evidence type="ECO:0000256" key="9">
    <source>
        <dbReference type="ARBA" id="ARBA00022884"/>
    </source>
</evidence>
<keyword evidence="6" id="KW-0507">mRNA processing</keyword>
<dbReference type="GO" id="GO:0035145">
    <property type="term" value="C:exon-exon junction complex"/>
    <property type="evidence" value="ECO:0007669"/>
    <property type="project" value="InterPro"/>
</dbReference>
<evidence type="ECO:0000256" key="1">
    <source>
        <dbReference type="ARBA" id="ARBA00004123"/>
    </source>
</evidence>
<dbReference type="GO" id="GO:0006417">
    <property type="term" value="P:regulation of translation"/>
    <property type="evidence" value="ECO:0007669"/>
    <property type="project" value="UniProtKB-KW"/>
</dbReference>
<keyword evidence="7" id="KW-0509">mRNA transport</keyword>
<keyword evidence="8" id="KW-0810">Translation regulation</keyword>
<accession>A0AA36D2I9</accession>
<evidence type="ECO:0000256" key="13">
    <source>
        <dbReference type="SAM" id="MobiDB-lite"/>
    </source>
</evidence>
<keyword evidence="12" id="KW-0539">Nucleus</keyword>
<dbReference type="GO" id="GO:0005737">
    <property type="term" value="C:cytoplasm"/>
    <property type="evidence" value="ECO:0007669"/>
    <property type="project" value="UniProtKB-SubCell"/>
</dbReference>
<keyword evidence="9" id="KW-0694">RNA-binding</keyword>
<keyword evidence="5" id="KW-0963">Cytoplasm</keyword>
<evidence type="ECO:0000313" key="16">
    <source>
        <dbReference type="Proteomes" id="UP001177023"/>
    </source>
</evidence>
<keyword evidence="4" id="KW-0813">Transport</keyword>
<proteinExistence type="inferred from homology"/>
<comment type="similarity">
    <text evidence="3">Belongs to the CASC3 family.</text>
</comment>
<protein>
    <recommendedName>
        <fullName evidence="14">Btz domain-containing protein</fullName>
    </recommendedName>
</protein>
<evidence type="ECO:0000256" key="11">
    <source>
        <dbReference type="ARBA" id="ARBA00023187"/>
    </source>
</evidence>
<sequence>MFGDSTGPRPSAVNELDLLSIGKKTHDDGSKQTSSAPRERITCTLDTRGSGPPARRVNIANNRNGFGENRRLGQRLTFPGRRSDDFPERNHGRRFEPSDSRRDRSFGDIDRRERERRDPVEEEKPVLKLVDPASVPRGRGYFDHDSREKDEWHGKSLYDPRKDFGFNRQRDRGGRRDFGGWQDRDNREDRPRFQRSSWGGPKTGIDGDWSHDKFFEMEGIEDPQKANEELAKTAEKKEESSSGPALC</sequence>
<dbReference type="GO" id="GO:0003729">
    <property type="term" value="F:mRNA binding"/>
    <property type="evidence" value="ECO:0007669"/>
    <property type="project" value="InterPro"/>
</dbReference>
<evidence type="ECO:0000256" key="10">
    <source>
        <dbReference type="ARBA" id="ARBA00023161"/>
    </source>
</evidence>
<evidence type="ECO:0000256" key="7">
    <source>
        <dbReference type="ARBA" id="ARBA00022816"/>
    </source>
</evidence>
<evidence type="ECO:0000256" key="3">
    <source>
        <dbReference type="ARBA" id="ARBA00009548"/>
    </source>
</evidence>
<feature type="compositionally biased region" description="Basic and acidic residues" evidence="13">
    <location>
        <begin position="81"/>
        <end position="126"/>
    </location>
</feature>
<organism evidence="15 16">
    <name type="scientific">Mesorhabditis spiculigera</name>
    <dbReference type="NCBI Taxonomy" id="96644"/>
    <lineage>
        <taxon>Eukaryota</taxon>
        <taxon>Metazoa</taxon>
        <taxon>Ecdysozoa</taxon>
        <taxon>Nematoda</taxon>
        <taxon>Chromadorea</taxon>
        <taxon>Rhabditida</taxon>
        <taxon>Rhabditina</taxon>
        <taxon>Rhabditomorpha</taxon>
        <taxon>Rhabditoidea</taxon>
        <taxon>Rhabditidae</taxon>
        <taxon>Mesorhabditinae</taxon>
        <taxon>Mesorhabditis</taxon>
    </lineage>
</organism>
<keyword evidence="16" id="KW-1185">Reference proteome</keyword>
<dbReference type="GO" id="GO:0000184">
    <property type="term" value="P:nuclear-transcribed mRNA catabolic process, nonsense-mediated decay"/>
    <property type="evidence" value="ECO:0007669"/>
    <property type="project" value="UniProtKB-KW"/>
</dbReference>
<comment type="subcellular location">
    <subcellularLocation>
        <location evidence="2">Cytoplasm</location>
    </subcellularLocation>
    <subcellularLocation>
        <location evidence="1">Nucleus</location>
    </subcellularLocation>
</comment>